<dbReference type="PANTHER" id="PTHR30055:SF234">
    <property type="entry name" value="HTH-TYPE TRANSCRIPTIONAL REGULATOR BETI"/>
    <property type="match status" value="1"/>
</dbReference>
<dbReference type="InterPro" id="IPR015292">
    <property type="entry name" value="Tscrpt_reg_YbiH_C"/>
</dbReference>
<keyword evidence="8" id="KW-1185">Reference proteome</keyword>
<dbReference type="Gene3D" id="1.10.10.60">
    <property type="entry name" value="Homeodomain-like"/>
    <property type="match status" value="1"/>
</dbReference>
<protein>
    <submittedName>
        <fullName evidence="7">DUF1956 domain-containing protein</fullName>
    </submittedName>
</protein>
<dbReference type="RefSeq" id="WP_167017178.1">
    <property type="nucleotide sequence ID" value="NZ_VWXF01000009.1"/>
</dbReference>
<keyword evidence="1" id="KW-0805">Transcription regulation</keyword>
<proteinExistence type="predicted"/>
<dbReference type="InterPro" id="IPR036271">
    <property type="entry name" value="Tet_transcr_reg_TetR-rel_C_sf"/>
</dbReference>
<evidence type="ECO:0000259" key="6">
    <source>
        <dbReference type="PROSITE" id="PS50977"/>
    </source>
</evidence>
<keyword evidence="3" id="KW-0804">Transcription</keyword>
<dbReference type="Pfam" id="PF00440">
    <property type="entry name" value="TetR_N"/>
    <property type="match status" value="1"/>
</dbReference>
<sequence length="235" mass="26451">MTGKKNKPLRHSQDGGYARGDETRQRIIEAAIEVFGEQGFDAATTRQIATRAGVNPPALQYYFDNKEGVYSACARYLAEANRPAFQPVLDAIEQLPADAPTAQCVTLFCDLVDTLLDKVFGNDYTLNKRLFHARIQLGQGPEIAFQIMRECMGREIHRAGADLISRLSGEAIDSELTQLRTVALFGQAITFHIARRSVLDQLQWKEVDGKRLTQLKKLIRDNNTVMLNSWHNERS</sequence>
<dbReference type="Proteomes" id="UP001515683">
    <property type="component" value="Unassembled WGS sequence"/>
</dbReference>
<dbReference type="PRINTS" id="PR00455">
    <property type="entry name" value="HTHTETR"/>
</dbReference>
<comment type="caution">
    <text evidence="7">The sequence shown here is derived from an EMBL/GenBank/DDBJ whole genome shotgun (WGS) entry which is preliminary data.</text>
</comment>
<evidence type="ECO:0000313" key="7">
    <source>
        <dbReference type="EMBL" id="NIF23716.1"/>
    </source>
</evidence>
<dbReference type="InterPro" id="IPR009057">
    <property type="entry name" value="Homeodomain-like_sf"/>
</dbReference>
<evidence type="ECO:0000256" key="2">
    <source>
        <dbReference type="ARBA" id="ARBA00023125"/>
    </source>
</evidence>
<evidence type="ECO:0000256" key="4">
    <source>
        <dbReference type="PROSITE-ProRule" id="PRU00335"/>
    </source>
</evidence>
<evidence type="ECO:0000256" key="5">
    <source>
        <dbReference type="SAM" id="MobiDB-lite"/>
    </source>
</evidence>
<keyword evidence="2 4" id="KW-0238">DNA-binding</keyword>
<dbReference type="Pfam" id="PF09209">
    <property type="entry name" value="CecR_C"/>
    <property type="match status" value="1"/>
</dbReference>
<evidence type="ECO:0000256" key="3">
    <source>
        <dbReference type="ARBA" id="ARBA00023163"/>
    </source>
</evidence>
<gene>
    <name evidence="7" type="ORF">F3J40_19235</name>
</gene>
<feature type="domain" description="HTH tetR-type" evidence="6">
    <location>
        <begin position="21"/>
        <end position="81"/>
    </location>
</feature>
<name>A0ABX0RED6_9GAMM</name>
<feature type="region of interest" description="Disordered" evidence="5">
    <location>
        <begin position="1"/>
        <end position="20"/>
    </location>
</feature>
<dbReference type="SUPFAM" id="SSF46689">
    <property type="entry name" value="Homeodomain-like"/>
    <property type="match status" value="1"/>
</dbReference>
<dbReference type="Gene3D" id="1.10.357.10">
    <property type="entry name" value="Tetracycline Repressor, domain 2"/>
    <property type="match status" value="1"/>
</dbReference>
<dbReference type="EMBL" id="VWXF01000009">
    <property type="protein sequence ID" value="NIF23716.1"/>
    <property type="molecule type" value="Genomic_DNA"/>
</dbReference>
<evidence type="ECO:0000256" key="1">
    <source>
        <dbReference type="ARBA" id="ARBA00023015"/>
    </source>
</evidence>
<reference evidence="7 8" key="1">
    <citation type="journal article" date="2019" name="bioRxiv">
        <title>Bacteria contribute to plant secondary compound degradation in a generalist herbivore system.</title>
        <authorList>
            <person name="Francoeur C.B."/>
            <person name="Khadempour L."/>
            <person name="Moreira-Soto R.D."/>
            <person name="Gotting K."/>
            <person name="Book A.J."/>
            <person name="Pinto-Tomas A.A."/>
            <person name="Keefover-Ring K."/>
            <person name="Currie C.R."/>
        </authorList>
    </citation>
    <scope>NUCLEOTIDE SEQUENCE [LARGE SCALE GENOMIC DNA]</scope>
    <source>
        <strain evidence="7">Acro-835</strain>
    </source>
</reference>
<evidence type="ECO:0000313" key="8">
    <source>
        <dbReference type="Proteomes" id="UP001515683"/>
    </source>
</evidence>
<organism evidence="7 8">
    <name type="scientific">Candidatus Pantoea multigeneris</name>
    <dbReference type="NCBI Taxonomy" id="2608357"/>
    <lineage>
        <taxon>Bacteria</taxon>
        <taxon>Pseudomonadati</taxon>
        <taxon>Pseudomonadota</taxon>
        <taxon>Gammaproteobacteria</taxon>
        <taxon>Enterobacterales</taxon>
        <taxon>Erwiniaceae</taxon>
        <taxon>Pantoea</taxon>
    </lineage>
</organism>
<dbReference type="InterPro" id="IPR050109">
    <property type="entry name" value="HTH-type_TetR-like_transc_reg"/>
</dbReference>
<dbReference type="InterPro" id="IPR001647">
    <property type="entry name" value="HTH_TetR"/>
</dbReference>
<dbReference type="SUPFAM" id="SSF48498">
    <property type="entry name" value="Tetracyclin repressor-like, C-terminal domain"/>
    <property type="match status" value="1"/>
</dbReference>
<dbReference type="PROSITE" id="PS50977">
    <property type="entry name" value="HTH_TETR_2"/>
    <property type="match status" value="1"/>
</dbReference>
<accession>A0ABX0RED6</accession>
<dbReference type="PANTHER" id="PTHR30055">
    <property type="entry name" value="HTH-TYPE TRANSCRIPTIONAL REGULATOR RUTR"/>
    <property type="match status" value="1"/>
</dbReference>
<feature type="DNA-binding region" description="H-T-H motif" evidence="4">
    <location>
        <begin position="44"/>
        <end position="63"/>
    </location>
</feature>
<feature type="compositionally biased region" description="Basic residues" evidence="5">
    <location>
        <begin position="1"/>
        <end position="10"/>
    </location>
</feature>